<keyword evidence="5" id="KW-0812">Transmembrane</keyword>
<dbReference type="PRINTS" id="PR00344">
    <property type="entry name" value="BCTRLSENSOR"/>
</dbReference>
<feature type="transmembrane region" description="Helical" evidence="5">
    <location>
        <begin position="72"/>
        <end position="88"/>
    </location>
</feature>
<dbReference type="eggNOG" id="COG0642">
    <property type="taxonomic scope" value="Bacteria"/>
</dbReference>
<feature type="transmembrane region" description="Helical" evidence="5">
    <location>
        <begin position="39"/>
        <end position="60"/>
    </location>
</feature>
<keyword evidence="5" id="KW-0472">Membrane</keyword>
<dbReference type="InterPro" id="IPR004358">
    <property type="entry name" value="Sig_transdc_His_kin-like_C"/>
</dbReference>
<feature type="modified residue" description="4-aspartylphosphate" evidence="4">
    <location>
        <position position="503"/>
    </location>
</feature>
<dbReference type="Pfam" id="PF00072">
    <property type="entry name" value="Response_reg"/>
    <property type="match status" value="1"/>
</dbReference>
<dbReference type="InterPro" id="IPR003661">
    <property type="entry name" value="HisK_dim/P_dom"/>
</dbReference>
<dbReference type="SMART" id="SM00388">
    <property type="entry name" value="HisKA"/>
    <property type="match status" value="1"/>
</dbReference>
<dbReference type="InterPro" id="IPR011006">
    <property type="entry name" value="CheY-like_superfamily"/>
</dbReference>
<dbReference type="SMART" id="SM00448">
    <property type="entry name" value="REC"/>
    <property type="match status" value="1"/>
</dbReference>
<dbReference type="CDD" id="cd17546">
    <property type="entry name" value="REC_hyHK_CKI1_RcsC-like"/>
    <property type="match status" value="1"/>
</dbReference>
<feature type="transmembrane region" description="Helical" evidence="5">
    <location>
        <begin position="116"/>
        <end position="134"/>
    </location>
</feature>
<feature type="transmembrane region" description="Helical" evidence="5">
    <location>
        <begin position="12"/>
        <end position="33"/>
    </location>
</feature>
<evidence type="ECO:0000256" key="2">
    <source>
        <dbReference type="ARBA" id="ARBA00012438"/>
    </source>
</evidence>
<keyword evidence="8" id="KW-0418">Kinase</keyword>
<evidence type="ECO:0000259" key="6">
    <source>
        <dbReference type="PROSITE" id="PS50109"/>
    </source>
</evidence>
<dbReference type="AlphaFoldDB" id="H7FTM8"/>
<organism evidence="8 9">
    <name type="scientific">Flavobacterium frigoris (strain PS1)</name>
    <dbReference type="NCBI Taxonomy" id="1086011"/>
    <lineage>
        <taxon>Bacteria</taxon>
        <taxon>Pseudomonadati</taxon>
        <taxon>Bacteroidota</taxon>
        <taxon>Flavobacteriia</taxon>
        <taxon>Flavobacteriales</taxon>
        <taxon>Flavobacteriaceae</taxon>
        <taxon>Flavobacterium</taxon>
    </lineage>
</organism>
<reference evidence="8 9" key="1">
    <citation type="journal article" date="2014" name="Acta Crystallogr. D">
        <title>Structure-based characterization and antifreeze properties of a hyperactive ice-binding protein from the Antarctic bacterium Flavobacterium frigoris PS1.</title>
        <authorList>
            <person name="Do H."/>
            <person name="Kim S.J."/>
            <person name="Kim H.J."/>
            <person name="Lee J.H."/>
        </authorList>
    </citation>
    <scope>NUCLEOTIDE SEQUENCE [LARGE SCALE GENOMIC DNA]</scope>
    <source>
        <strain evidence="8 9">PS1</strain>
    </source>
</reference>
<dbReference type="Gene3D" id="1.10.287.130">
    <property type="match status" value="1"/>
</dbReference>
<dbReference type="SUPFAM" id="SSF55874">
    <property type="entry name" value="ATPase domain of HSP90 chaperone/DNA topoisomerase II/histidine kinase"/>
    <property type="match status" value="1"/>
</dbReference>
<evidence type="ECO:0000313" key="9">
    <source>
        <dbReference type="Proteomes" id="UP000005566"/>
    </source>
</evidence>
<evidence type="ECO:0000256" key="5">
    <source>
        <dbReference type="SAM" id="Phobius"/>
    </source>
</evidence>
<dbReference type="RefSeq" id="WP_007138406.1">
    <property type="nucleotide sequence ID" value="NZ_AHKF01000018.1"/>
</dbReference>
<name>H7FTM8_FLAFP</name>
<keyword evidence="3 4" id="KW-0597">Phosphoprotein</keyword>
<dbReference type="PROSITE" id="PS50109">
    <property type="entry name" value="HIS_KIN"/>
    <property type="match status" value="1"/>
</dbReference>
<evidence type="ECO:0000259" key="7">
    <source>
        <dbReference type="PROSITE" id="PS50110"/>
    </source>
</evidence>
<sequence length="574" mass="65797">MERNKPNSSIKSIYRFSTLTNFNFNFFTLQFLIVTSFLFYLKLTYVAWGSIPIFLLFLYFSRSNKYSFNQKSIVAVLALTGYFTYAFIFYGKTFNFIVLLYIIPIVLLIIIRYHQFMFYLIGLLIVTFGTIIYFDFFGFDYGNKMYYEKDIYNMFFYFIVVMIMIYLIVLLTARTNLVKYIIEDLKTKNNELEESRLELKKLQINKESFFAIMSHEIRTPLNAIKGISDILKNHKLSEEDQYLLELMDYSSNHLLALVNNILDFTKLNDGAFTLQYSEFSLTNALNSLFKMNERLALEKGLRFEIETATDIPNYVYGDKNRINQIVLNLLNNAIEYTNAGTVKMQVNGEYSSDSKDEFLLQITISDTGKGIDKELAKKLFQKYATTNTSTNSVGLGLTISKGLIDLMHGTISFQSTPNEGTIFFISIPLPVVHNTTANLDAMDSSFCDSIIKILLVDDNKINLLVLEKQLKNHLKNSQITIAYNGLEALNLIKEHEYDIVLMDVIMPVMGGIEATKLVRNLTDDTKKSIPIIALTANVGEKELAECLNSGMNDCVTKPFEISTLLKLIKSFKTS</sequence>
<comment type="caution">
    <text evidence="8">The sequence shown here is derived from an EMBL/GenBank/DDBJ whole genome shotgun (WGS) entry which is preliminary data.</text>
</comment>
<dbReference type="InterPro" id="IPR050956">
    <property type="entry name" value="2C_system_His_kinase"/>
</dbReference>
<keyword evidence="5" id="KW-1133">Transmembrane helix</keyword>
<dbReference type="PATRIC" id="fig|1086011.3.peg.2182"/>
<feature type="domain" description="Response regulatory" evidence="7">
    <location>
        <begin position="452"/>
        <end position="572"/>
    </location>
</feature>
<dbReference type="SUPFAM" id="SSF47384">
    <property type="entry name" value="Homodimeric domain of signal transducing histidine kinase"/>
    <property type="match status" value="1"/>
</dbReference>
<comment type="catalytic activity">
    <reaction evidence="1">
        <text>ATP + protein L-histidine = ADP + protein N-phospho-L-histidine.</text>
        <dbReference type="EC" id="2.7.13.3"/>
    </reaction>
</comment>
<dbReference type="Pfam" id="PF00512">
    <property type="entry name" value="HisKA"/>
    <property type="match status" value="1"/>
</dbReference>
<dbReference type="Pfam" id="PF02518">
    <property type="entry name" value="HATPase_c"/>
    <property type="match status" value="1"/>
</dbReference>
<dbReference type="PROSITE" id="PS50110">
    <property type="entry name" value="RESPONSE_REGULATORY"/>
    <property type="match status" value="1"/>
</dbReference>
<evidence type="ECO:0000256" key="4">
    <source>
        <dbReference type="PROSITE-ProRule" id="PRU00169"/>
    </source>
</evidence>
<keyword evidence="9" id="KW-1185">Reference proteome</keyword>
<dbReference type="PANTHER" id="PTHR43719:SF28">
    <property type="entry name" value="PEROXIDE STRESS-ACTIVATED HISTIDINE KINASE MAK1-RELATED"/>
    <property type="match status" value="1"/>
</dbReference>
<evidence type="ECO:0000256" key="1">
    <source>
        <dbReference type="ARBA" id="ARBA00000085"/>
    </source>
</evidence>
<gene>
    <name evidence="8" type="ORF">HJ01_02229</name>
</gene>
<dbReference type="GO" id="GO:0000155">
    <property type="term" value="F:phosphorelay sensor kinase activity"/>
    <property type="evidence" value="ECO:0007669"/>
    <property type="project" value="InterPro"/>
</dbReference>
<dbReference type="Proteomes" id="UP000005566">
    <property type="component" value="Unassembled WGS sequence"/>
</dbReference>
<feature type="transmembrane region" description="Helical" evidence="5">
    <location>
        <begin position="94"/>
        <end position="111"/>
    </location>
</feature>
<dbReference type="OrthoDB" id="9811889at2"/>
<dbReference type="CDD" id="cd00082">
    <property type="entry name" value="HisKA"/>
    <property type="match status" value="1"/>
</dbReference>
<keyword evidence="8" id="KW-0808">Transferase</keyword>
<evidence type="ECO:0000313" key="8">
    <source>
        <dbReference type="EMBL" id="EIA08507.1"/>
    </source>
</evidence>
<dbReference type="InterPro" id="IPR036097">
    <property type="entry name" value="HisK_dim/P_sf"/>
</dbReference>
<dbReference type="InterPro" id="IPR001789">
    <property type="entry name" value="Sig_transdc_resp-reg_receiver"/>
</dbReference>
<dbReference type="SMART" id="SM00387">
    <property type="entry name" value="HATPase_c"/>
    <property type="match status" value="1"/>
</dbReference>
<feature type="domain" description="Histidine kinase" evidence="6">
    <location>
        <begin position="212"/>
        <end position="431"/>
    </location>
</feature>
<protein>
    <recommendedName>
        <fullName evidence="2">histidine kinase</fullName>
        <ecNumber evidence="2">2.7.13.3</ecNumber>
    </recommendedName>
</protein>
<dbReference type="Gene3D" id="3.30.565.10">
    <property type="entry name" value="Histidine kinase-like ATPase, C-terminal domain"/>
    <property type="match status" value="1"/>
</dbReference>
<dbReference type="InterPro" id="IPR036890">
    <property type="entry name" value="HATPase_C_sf"/>
</dbReference>
<dbReference type="Gene3D" id="3.40.50.2300">
    <property type="match status" value="1"/>
</dbReference>
<dbReference type="SUPFAM" id="SSF52172">
    <property type="entry name" value="CheY-like"/>
    <property type="match status" value="1"/>
</dbReference>
<dbReference type="EC" id="2.7.13.3" evidence="2"/>
<dbReference type="STRING" id="1086011.HJ01_02229"/>
<dbReference type="InterPro" id="IPR005467">
    <property type="entry name" value="His_kinase_dom"/>
</dbReference>
<evidence type="ECO:0000256" key="3">
    <source>
        <dbReference type="ARBA" id="ARBA00022553"/>
    </source>
</evidence>
<feature type="transmembrane region" description="Helical" evidence="5">
    <location>
        <begin position="154"/>
        <end position="173"/>
    </location>
</feature>
<dbReference type="PANTHER" id="PTHR43719">
    <property type="entry name" value="TWO-COMPONENT HISTIDINE KINASE"/>
    <property type="match status" value="1"/>
</dbReference>
<dbReference type="EMBL" id="AHKF01000018">
    <property type="protein sequence ID" value="EIA08507.1"/>
    <property type="molecule type" value="Genomic_DNA"/>
</dbReference>
<dbReference type="InterPro" id="IPR003594">
    <property type="entry name" value="HATPase_dom"/>
</dbReference>
<proteinExistence type="predicted"/>
<accession>H7FTM8</accession>